<dbReference type="EMBL" id="JAPWTK010000027">
    <property type="protein sequence ID" value="KAJ8956903.1"/>
    <property type="molecule type" value="Genomic_DNA"/>
</dbReference>
<proteinExistence type="predicted"/>
<evidence type="ECO:0000313" key="1">
    <source>
        <dbReference type="EMBL" id="KAJ8956903.1"/>
    </source>
</evidence>
<reference evidence="1" key="1">
    <citation type="journal article" date="2023" name="Insect Mol. Biol.">
        <title>Genome sequencing provides insights into the evolution of gene families encoding plant cell wall-degrading enzymes in longhorned beetles.</title>
        <authorList>
            <person name="Shin N.R."/>
            <person name="Okamura Y."/>
            <person name="Kirsch R."/>
            <person name="Pauchet Y."/>
        </authorList>
    </citation>
    <scope>NUCLEOTIDE SEQUENCE</scope>
    <source>
        <strain evidence="1">AMC_N1</strain>
    </source>
</reference>
<evidence type="ECO:0008006" key="3">
    <source>
        <dbReference type="Google" id="ProtNLM"/>
    </source>
</evidence>
<dbReference type="AlphaFoldDB" id="A0AAV8YZ71"/>
<name>A0AAV8YZ71_9CUCU</name>
<dbReference type="Proteomes" id="UP001162162">
    <property type="component" value="Unassembled WGS sequence"/>
</dbReference>
<protein>
    <recommendedName>
        <fullName evidence="3">Fructose-bisphosphatase</fullName>
    </recommendedName>
</protein>
<organism evidence="1 2">
    <name type="scientific">Aromia moschata</name>
    <dbReference type="NCBI Taxonomy" id="1265417"/>
    <lineage>
        <taxon>Eukaryota</taxon>
        <taxon>Metazoa</taxon>
        <taxon>Ecdysozoa</taxon>
        <taxon>Arthropoda</taxon>
        <taxon>Hexapoda</taxon>
        <taxon>Insecta</taxon>
        <taxon>Pterygota</taxon>
        <taxon>Neoptera</taxon>
        <taxon>Endopterygota</taxon>
        <taxon>Coleoptera</taxon>
        <taxon>Polyphaga</taxon>
        <taxon>Cucujiformia</taxon>
        <taxon>Chrysomeloidea</taxon>
        <taxon>Cerambycidae</taxon>
        <taxon>Cerambycinae</taxon>
        <taxon>Callichromatini</taxon>
        <taxon>Aromia</taxon>
    </lineage>
</organism>
<keyword evidence="2" id="KW-1185">Reference proteome</keyword>
<gene>
    <name evidence="1" type="ORF">NQ318_014321</name>
</gene>
<accession>A0AAV8YZ71</accession>
<sequence length="62" mass="6804">MYTYVQKLYQSTRLLDKRPIHAVHLVVEAARVAKIVASAVSSPQRSVDGTAIDAFPTFGESI</sequence>
<evidence type="ECO:0000313" key="2">
    <source>
        <dbReference type="Proteomes" id="UP001162162"/>
    </source>
</evidence>
<comment type="caution">
    <text evidence="1">The sequence shown here is derived from an EMBL/GenBank/DDBJ whole genome shotgun (WGS) entry which is preliminary data.</text>
</comment>